<dbReference type="SUPFAM" id="SSF82171">
    <property type="entry name" value="DPP6 N-terminal domain-like"/>
    <property type="match status" value="1"/>
</dbReference>
<dbReference type="EMBL" id="JACSIT010000141">
    <property type="protein sequence ID" value="MBC6995668.1"/>
    <property type="molecule type" value="Genomic_DNA"/>
</dbReference>
<dbReference type="InterPro" id="IPR006665">
    <property type="entry name" value="OmpA-like"/>
</dbReference>
<dbReference type="InterPro" id="IPR011659">
    <property type="entry name" value="WD40"/>
</dbReference>
<gene>
    <name evidence="3" type="ORF">H9S92_15985</name>
</gene>
<evidence type="ECO:0000259" key="2">
    <source>
        <dbReference type="PROSITE" id="PS51123"/>
    </source>
</evidence>
<protein>
    <submittedName>
        <fullName evidence="3">PD40 domain-containing protein</fullName>
    </submittedName>
</protein>
<dbReference type="Pfam" id="PF00691">
    <property type="entry name" value="OmpA"/>
    <property type="match status" value="1"/>
</dbReference>
<dbReference type="SUPFAM" id="SSF103088">
    <property type="entry name" value="OmpA-like"/>
    <property type="match status" value="1"/>
</dbReference>
<evidence type="ECO:0000313" key="3">
    <source>
        <dbReference type="EMBL" id="MBC6995668.1"/>
    </source>
</evidence>
<keyword evidence="1" id="KW-0472">Membrane</keyword>
<dbReference type="Pfam" id="PF07676">
    <property type="entry name" value="PD40"/>
    <property type="match status" value="2"/>
</dbReference>
<proteinExistence type="predicted"/>
<feature type="domain" description="OmpA-like" evidence="2">
    <location>
        <begin position="545"/>
        <end position="664"/>
    </location>
</feature>
<sequence length="664" mass="72485">MMDPRPDSRRRAVRMATVATLWVALGLGSLLAQGTLLTAPSNNGEIEIENCARINGRETEFGPAIYGSDLVFLTRPKRGSIDPVTKQTYFKLFRAPLSPDGVPGYPSRFSVELNSNYNEGPVSFTQDDRVIYFTRTQLRDGVSVADPTGKANLGIYSAYRAEYDWADVRPMPFNGANFSNQHPALTPDGRRIYFASNRNGGYGGYDLYFSDYHDGRWSPAINLGPEINTEGNEAFPYIHPSGRLFFASDGHGGLGGYDLFLIDLSQRRWGKVINLPAPVNSSADDVGITLTNDAARGYLVSNRAGGKGKDDIYLLRFARGFASLRGPEMDGEVLTIYDGSTSQRVAGAEVWLGEVDPAGRLPAPYYSFQLEQTGAGRSIRPVVKPMGQLGLPPLRSDREGNVRLELATGKTYEVHVAMPGYAPETLRFLYTAEGPSRLLAITLQPTDCVLLTGRLTDSRGAGAGNVPLQFRPIGCTSGGVSAVSDLSGYYEVCLRADCGYLLSAGRLGFATGVAEINADQLRASAHPRINLALQPEGLVTRRGTDADAASLALPAISFYSNTAILQEELSRDLDILVQLLRDRPDIQLRLIAHTDGREAADQLVLLGDNRAEAVRQALIRRGIAPDRLRTLSYGNRFRLRNCLACTEEDYALNNRLEARVIGEE</sequence>
<dbReference type="InterPro" id="IPR036737">
    <property type="entry name" value="OmpA-like_sf"/>
</dbReference>
<dbReference type="AlphaFoldDB" id="A0A923TA14"/>
<comment type="caution">
    <text evidence="3">The sequence shown here is derived from an EMBL/GenBank/DDBJ whole genome shotgun (WGS) entry which is preliminary data.</text>
</comment>
<dbReference type="Proteomes" id="UP000650081">
    <property type="component" value="Unassembled WGS sequence"/>
</dbReference>
<dbReference type="Gene3D" id="2.120.10.30">
    <property type="entry name" value="TolB, C-terminal domain"/>
    <property type="match status" value="1"/>
</dbReference>
<dbReference type="PROSITE" id="PS51123">
    <property type="entry name" value="OMPA_2"/>
    <property type="match status" value="1"/>
</dbReference>
<evidence type="ECO:0000256" key="1">
    <source>
        <dbReference type="PROSITE-ProRule" id="PRU00473"/>
    </source>
</evidence>
<accession>A0A923TA14</accession>
<evidence type="ECO:0000313" key="4">
    <source>
        <dbReference type="Proteomes" id="UP000650081"/>
    </source>
</evidence>
<dbReference type="Gene3D" id="3.30.1330.60">
    <property type="entry name" value="OmpA-like domain"/>
    <property type="match status" value="1"/>
</dbReference>
<dbReference type="CDD" id="cd07185">
    <property type="entry name" value="OmpA_C-like"/>
    <property type="match status" value="1"/>
</dbReference>
<reference evidence="3" key="1">
    <citation type="submission" date="2020-08" db="EMBL/GenBank/DDBJ databases">
        <title>Lewinella bacteria from marine environments.</title>
        <authorList>
            <person name="Zhong Y."/>
        </authorList>
    </citation>
    <scope>NUCLEOTIDE SEQUENCE</scope>
    <source>
        <strain evidence="3">KCTC 42187</strain>
    </source>
</reference>
<dbReference type="GO" id="GO:0016020">
    <property type="term" value="C:membrane"/>
    <property type="evidence" value="ECO:0007669"/>
    <property type="project" value="UniProtKB-UniRule"/>
</dbReference>
<name>A0A923TA14_9BACT</name>
<keyword evidence="4" id="KW-1185">Reference proteome</keyword>
<dbReference type="RefSeq" id="WP_187467696.1">
    <property type="nucleotide sequence ID" value="NZ_JACSIT010000141.1"/>
</dbReference>
<organism evidence="3 4">
    <name type="scientific">Neolewinella lacunae</name>
    <dbReference type="NCBI Taxonomy" id="1517758"/>
    <lineage>
        <taxon>Bacteria</taxon>
        <taxon>Pseudomonadati</taxon>
        <taxon>Bacteroidota</taxon>
        <taxon>Saprospiria</taxon>
        <taxon>Saprospirales</taxon>
        <taxon>Lewinellaceae</taxon>
        <taxon>Neolewinella</taxon>
    </lineage>
</organism>
<dbReference type="InterPro" id="IPR011042">
    <property type="entry name" value="6-blade_b-propeller_TolB-like"/>
</dbReference>